<sequence>MTYRSKLIDVWHLIILVMKKIIIGIMGPGEGATSLDVDYGYQLGQFIAQSGWVLLTGGRNSGVMEAANQGAKAAKGLTLGILPNADNQGMSEAVDIAIFTNLGQARNVINILSSDVVIACGIGAGTASEIALAIKQNKPVILLNQNLESQSFFKSLAPELVFIVDSPESAIQTVKNCLAKLID</sequence>
<accession>A0A7Z9BLC5</accession>
<keyword evidence="2" id="KW-1185">Reference proteome</keyword>
<comment type="caution">
    <text evidence="1">The sequence shown here is derived from an EMBL/GenBank/DDBJ whole genome shotgun (WGS) entry which is preliminary data.</text>
</comment>
<dbReference type="EMBL" id="CZCU02000130">
    <property type="protein sequence ID" value="VXD16704.1"/>
    <property type="molecule type" value="Genomic_DNA"/>
</dbReference>
<proteinExistence type="predicted"/>
<name>A0A7Z9BLC5_9CYAN</name>
<protein>
    <submittedName>
        <fullName evidence="1">P450 cytochrome</fullName>
    </submittedName>
</protein>
<dbReference type="Gene3D" id="3.40.50.450">
    <property type="match status" value="1"/>
</dbReference>
<evidence type="ECO:0000313" key="2">
    <source>
        <dbReference type="Proteomes" id="UP000184550"/>
    </source>
</evidence>
<dbReference type="PANTHER" id="PTHR43393">
    <property type="entry name" value="CYTOKININ RIBOSIDE 5'-MONOPHOSPHATE PHOSPHORIBOHYDROLASE"/>
    <property type="match status" value="1"/>
</dbReference>
<dbReference type="GO" id="GO:0005829">
    <property type="term" value="C:cytosol"/>
    <property type="evidence" value="ECO:0007669"/>
    <property type="project" value="TreeGrafter"/>
</dbReference>
<dbReference type="InterPro" id="IPR041164">
    <property type="entry name" value="LDcluster4"/>
</dbReference>
<dbReference type="Pfam" id="PF18306">
    <property type="entry name" value="LDcluster4"/>
    <property type="match status" value="1"/>
</dbReference>
<organism evidence="1 2">
    <name type="scientific">Planktothrix serta PCC 8927</name>
    <dbReference type="NCBI Taxonomy" id="671068"/>
    <lineage>
        <taxon>Bacteria</taxon>
        <taxon>Bacillati</taxon>
        <taxon>Cyanobacteriota</taxon>
        <taxon>Cyanophyceae</taxon>
        <taxon>Oscillatoriophycideae</taxon>
        <taxon>Oscillatoriales</taxon>
        <taxon>Microcoleaceae</taxon>
        <taxon>Planktothrix</taxon>
    </lineage>
</organism>
<gene>
    <name evidence="1" type="ORF">PL8927_550072</name>
</gene>
<evidence type="ECO:0000313" key="1">
    <source>
        <dbReference type="EMBL" id="VXD16704.1"/>
    </source>
</evidence>
<dbReference type="Proteomes" id="UP000184550">
    <property type="component" value="Unassembled WGS sequence"/>
</dbReference>
<dbReference type="AlphaFoldDB" id="A0A7Z9BLC5"/>
<dbReference type="PANTHER" id="PTHR43393:SF3">
    <property type="entry name" value="LYSINE DECARBOXYLASE-LIKE PROTEIN"/>
    <property type="match status" value="1"/>
</dbReference>
<reference evidence="1" key="1">
    <citation type="submission" date="2019-10" db="EMBL/GenBank/DDBJ databases">
        <authorList>
            <consortium name="Genoscope - CEA"/>
            <person name="William W."/>
        </authorList>
    </citation>
    <scope>NUCLEOTIDE SEQUENCE [LARGE SCALE GENOMIC DNA]</scope>
    <source>
        <strain evidence="1">BBR_PRJEB10992</strain>
    </source>
</reference>
<dbReference type="SUPFAM" id="SSF102405">
    <property type="entry name" value="MCP/YpsA-like"/>
    <property type="match status" value="1"/>
</dbReference>
<dbReference type="InterPro" id="IPR052341">
    <property type="entry name" value="LOG_family_nucleotidases"/>
</dbReference>